<gene>
    <name evidence="8" type="ORF">NDN08_002855</name>
</gene>
<comment type="similarity">
    <text evidence="6">Belongs to the WD repeat WDR6 family.</text>
</comment>
<dbReference type="PANTHER" id="PTHR14344">
    <property type="entry name" value="WD REPEAT PROTEIN"/>
    <property type="match status" value="1"/>
</dbReference>
<dbReference type="SUPFAM" id="SSF50978">
    <property type="entry name" value="WD40 repeat-like"/>
    <property type="match status" value="2"/>
</dbReference>
<dbReference type="InterPro" id="IPR011047">
    <property type="entry name" value="Quinoprotein_ADH-like_sf"/>
</dbReference>
<evidence type="ECO:0000256" key="2">
    <source>
        <dbReference type="ARBA" id="ARBA00022490"/>
    </source>
</evidence>
<dbReference type="SMART" id="SM00320">
    <property type="entry name" value="WD40"/>
    <property type="match status" value="10"/>
</dbReference>
<reference evidence="8 9" key="1">
    <citation type="journal article" date="2023" name="Nat. Commun.">
        <title>Origin of minicircular mitochondrial genomes in red algae.</title>
        <authorList>
            <person name="Lee Y."/>
            <person name="Cho C.H."/>
            <person name="Lee Y.M."/>
            <person name="Park S.I."/>
            <person name="Yang J.H."/>
            <person name="West J.A."/>
            <person name="Bhattacharya D."/>
            <person name="Yoon H.S."/>
        </authorList>
    </citation>
    <scope>NUCLEOTIDE SEQUENCE [LARGE SCALE GENOMIC DNA]</scope>
    <source>
        <strain evidence="8 9">CCMP1338</strain>
        <tissue evidence="8">Whole cell</tissue>
    </source>
</reference>
<evidence type="ECO:0000256" key="1">
    <source>
        <dbReference type="ARBA" id="ARBA00004496"/>
    </source>
</evidence>
<dbReference type="InterPro" id="IPR051973">
    <property type="entry name" value="tRNA_Anticodon_Mtase-Reg"/>
</dbReference>
<dbReference type="Gene3D" id="2.130.10.10">
    <property type="entry name" value="YVTN repeat-like/Quinoprotein amine dehydrogenase"/>
    <property type="match status" value="4"/>
</dbReference>
<dbReference type="GO" id="GO:0030488">
    <property type="term" value="P:tRNA methylation"/>
    <property type="evidence" value="ECO:0007669"/>
    <property type="project" value="TreeGrafter"/>
</dbReference>
<keyword evidence="3 7" id="KW-0853">WD repeat</keyword>
<dbReference type="InterPro" id="IPR001680">
    <property type="entry name" value="WD40_rpt"/>
</dbReference>
<dbReference type="AlphaFoldDB" id="A0AAV8UYE1"/>
<feature type="repeat" description="WD" evidence="7">
    <location>
        <begin position="166"/>
        <end position="207"/>
    </location>
</feature>
<dbReference type="PROSITE" id="PS50294">
    <property type="entry name" value="WD_REPEATS_REGION"/>
    <property type="match status" value="1"/>
</dbReference>
<dbReference type="Proteomes" id="UP001157974">
    <property type="component" value="Unassembled WGS sequence"/>
</dbReference>
<dbReference type="InterPro" id="IPR015943">
    <property type="entry name" value="WD40/YVTN_repeat-like_dom_sf"/>
</dbReference>
<organism evidence="8 9">
    <name type="scientific">Rhodosorus marinus</name>
    <dbReference type="NCBI Taxonomy" id="101924"/>
    <lineage>
        <taxon>Eukaryota</taxon>
        <taxon>Rhodophyta</taxon>
        <taxon>Stylonematophyceae</taxon>
        <taxon>Stylonematales</taxon>
        <taxon>Stylonemataceae</taxon>
        <taxon>Rhodosorus</taxon>
    </lineage>
</organism>
<evidence type="ECO:0000313" key="8">
    <source>
        <dbReference type="EMBL" id="KAJ8906362.1"/>
    </source>
</evidence>
<comment type="subcellular location">
    <subcellularLocation>
        <location evidence="1">Cytoplasm</location>
    </subcellularLocation>
</comment>
<evidence type="ECO:0000256" key="4">
    <source>
        <dbReference type="ARBA" id="ARBA00022694"/>
    </source>
</evidence>
<keyword evidence="9" id="KW-1185">Reference proteome</keyword>
<dbReference type="InterPro" id="IPR036322">
    <property type="entry name" value="WD40_repeat_dom_sf"/>
</dbReference>
<evidence type="ECO:0000256" key="7">
    <source>
        <dbReference type="PROSITE-ProRule" id="PRU00221"/>
    </source>
</evidence>
<dbReference type="PANTHER" id="PTHR14344:SF3">
    <property type="entry name" value="WD REPEAT-CONTAINING PROTEIN 6"/>
    <property type="match status" value="1"/>
</dbReference>
<keyword evidence="2" id="KW-0963">Cytoplasm</keyword>
<dbReference type="Pfam" id="PF00400">
    <property type="entry name" value="WD40"/>
    <property type="match status" value="1"/>
</dbReference>
<evidence type="ECO:0008006" key="10">
    <source>
        <dbReference type="Google" id="ProtNLM"/>
    </source>
</evidence>
<proteinExistence type="inferred from homology"/>
<dbReference type="GO" id="GO:0005737">
    <property type="term" value="C:cytoplasm"/>
    <property type="evidence" value="ECO:0007669"/>
    <property type="project" value="UniProtKB-SubCell"/>
</dbReference>
<evidence type="ECO:0000313" key="9">
    <source>
        <dbReference type="Proteomes" id="UP001157974"/>
    </source>
</evidence>
<accession>A0AAV8UYE1</accession>
<evidence type="ECO:0000256" key="5">
    <source>
        <dbReference type="ARBA" id="ARBA00022737"/>
    </source>
</evidence>
<dbReference type="EMBL" id="JAMWBK010000003">
    <property type="protein sequence ID" value="KAJ8906362.1"/>
    <property type="molecule type" value="Genomic_DNA"/>
</dbReference>
<comment type="caution">
    <text evidence="8">The sequence shown here is derived from an EMBL/GenBank/DDBJ whole genome shotgun (WGS) entry which is preliminary data.</text>
</comment>
<dbReference type="SUPFAM" id="SSF50998">
    <property type="entry name" value="Quinoprotein alcohol dehydrogenase-like"/>
    <property type="match status" value="1"/>
</dbReference>
<protein>
    <recommendedName>
        <fullName evidence="10">HELP domain-containing protein</fullName>
    </recommendedName>
</protein>
<keyword evidence="5" id="KW-0677">Repeat</keyword>
<evidence type="ECO:0000256" key="6">
    <source>
        <dbReference type="ARBA" id="ARBA00038255"/>
    </source>
</evidence>
<dbReference type="PROSITE" id="PS50082">
    <property type="entry name" value="WD_REPEATS_2"/>
    <property type="match status" value="1"/>
</dbReference>
<name>A0AAV8UYE1_9RHOD</name>
<evidence type="ECO:0000256" key="3">
    <source>
        <dbReference type="ARBA" id="ARBA00022574"/>
    </source>
</evidence>
<sequence length="970" mass="106249">MLKSAAHLGPITAVRCYHQELFFGCGPTICRSDGSTYLRLHGGETIHQIDVYEELLAVSSSFSVHIANSEGILSSFSGSEFVLCLKWLDERSLIVVRSRGLVQLIEKDGDLWQCSRISQTDERGVIWSAAVHVSEFATVAMGTSFGEVLLCRPEFEIEAEAYAVRYSGHRGPIFGLEFAEHGRLLASCGDDRTVRVWKRSSNADLEGLVQLHSFWGHSARVWNVVFSDVENDNNSNEDQFLILSCAEDRSFHAWDKDGLIAVKRGHEGKNVRSIAVQGGEDGVKVITGGDDAALKSCPLPNRSIDRPFALPLAFPAEDRGGGNREAVRGVQLIGGERAVVSTDFGRIFTVCFSERIPKWKLRHASKTLRYSPNSLAVSRAMNLIAAGATSGETALFNLNSVESNMVDIADHLWTIGPAFRGLVMGIYFDNERNSVYLADPHGSLHHFKRITSEGKESHWSRCRVLTSKFGAIVTTVVCLEDSLFCGDRKGNVMSFRREFSEKENGQQSLTEPEPESALIEVKCHKDRAVDIVSAPDNQTIITGGADGSIAAVDVRNGDVLWRTKTHEGVNCLDRLFVVNEDIVASGFRSVNFYIWNLSARLELTSVECGGWRRPHDFLAVNDDPNEGGSFVYWKADDLFLYSFKFQEGVPKNLIPGRGFHGNRANACCFISSKRAVSFSEDTTGRVFSVDIDKMTICSRQTLVSHISGVHAVAFDQGKSLLFSGGGKNELLCWSVGTDGVISLKATTRIKGVKYNTKAAARVTSAIAMDAGFMVVGRSDSSVCTATLRESRIVQFVADGGRHHGAVKAIATVDGEYVVTGDTSGLVCVWHCPAFGELNFLYQFQAHALGTNGVDVLTIGKESILATCGDDQSIAFWKWTKEGMFLLQRVEEAHTAAVTDMKAVQESECFLSVGADRKLIVWSHSEAEEDHLRTFSAKRTVRTSVNDPACVAVRGDVVLVAGFGIEALKIS</sequence>
<keyword evidence="4" id="KW-0819">tRNA processing</keyword>